<evidence type="ECO:0000256" key="1">
    <source>
        <dbReference type="SAM" id="MobiDB-lite"/>
    </source>
</evidence>
<feature type="region of interest" description="Disordered" evidence="1">
    <location>
        <begin position="20"/>
        <end position="52"/>
    </location>
</feature>
<evidence type="ECO:0000313" key="2">
    <source>
        <dbReference type="EMBL" id="GIJ05803.1"/>
    </source>
</evidence>
<name>A0A8J4DLW1_9ACTN</name>
<dbReference type="AlphaFoldDB" id="A0A8J4DLW1"/>
<dbReference type="Proteomes" id="UP000652013">
    <property type="component" value="Unassembled WGS sequence"/>
</dbReference>
<comment type="caution">
    <text evidence="2">The sequence shown here is derived from an EMBL/GenBank/DDBJ whole genome shotgun (WGS) entry which is preliminary data.</text>
</comment>
<accession>A0A8J4DLW1</accession>
<organism evidence="2 3">
    <name type="scientific">Spirilliplanes yamanashiensis</name>
    <dbReference type="NCBI Taxonomy" id="42233"/>
    <lineage>
        <taxon>Bacteria</taxon>
        <taxon>Bacillati</taxon>
        <taxon>Actinomycetota</taxon>
        <taxon>Actinomycetes</taxon>
        <taxon>Micromonosporales</taxon>
        <taxon>Micromonosporaceae</taxon>
        <taxon>Spirilliplanes</taxon>
    </lineage>
</organism>
<protein>
    <submittedName>
        <fullName evidence="2">Uncharacterized protein</fullName>
    </submittedName>
</protein>
<keyword evidence="3" id="KW-1185">Reference proteome</keyword>
<reference evidence="2" key="1">
    <citation type="submission" date="2021-01" db="EMBL/GenBank/DDBJ databases">
        <title>Whole genome shotgun sequence of Spirilliplanes yamanashiensis NBRC 15828.</title>
        <authorList>
            <person name="Komaki H."/>
            <person name="Tamura T."/>
        </authorList>
    </citation>
    <scope>NUCLEOTIDE SEQUENCE</scope>
    <source>
        <strain evidence="2">NBRC 15828</strain>
    </source>
</reference>
<dbReference type="EMBL" id="BOOY01000036">
    <property type="protein sequence ID" value="GIJ05803.1"/>
    <property type="molecule type" value="Genomic_DNA"/>
</dbReference>
<evidence type="ECO:0000313" key="3">
    <source>
        <dbReference type="Proteomes" id="UP000652013"/>
    </source>
</evidence>
<sequence>MFRFTPRLSKVTTLVTWCSNRGSDHATDPSAGVQSDAAARDSADAEADAGGW</sequence>
<proteinExistence type="predicted"/>
<gene>
    <name evidence="2" type="ORF">Sya03_51550</name>
</gene>